<protein>
    <submittedName>
        <fullName evidence="3">Secreted protein</fullName>
    </submittedName>
</protein>
<dbReference type="AlphaFoldDB" id="A0A183D0K5"/>
<accession>A0A183D0K5</accession>
<dbReference type="EMBL" id="UYRT01003248">
    <property type="protein sequence ID" value="VDK33007.1"/>
    <property type="molecule type" value="Genomic_DNA"/>
</dbReference>
<keyword evidence="2" id="KW-1185">Reference proteome</keyword>
<evidence type="ECO:0000313" key="1">
    <source>
        <dbReference type="EMBL" id="VDK33007.1"/>
    </source>
</evidence>
<dbReference type="WBParaSite" id="GPUH_0000225101-mRNA-1">
    <property type="protein sequence ID" value="GPUH_0000225101-mRNA-1"/>
    <property type="gene ID" value="GPUH_0000225101"/>
</dbReference>
<reference evidence="3" key="1">
    <citation type="submission" date="2016-06" db="UniProtKB">
        <authorList>
            <consortium name="WormBaseParasite"/>
        </authorList>
    </citation>
    <scope>IDENTIFICATION</scope>
</reference>
<evidence type="ECO:0000313" key="3">
    <source>
        <dbReference type="WBParaSite" id="GPUH_0000225101-mRNA-1"/>
    </source>
</evidence>
<gene>
    <name evidence="1" type="ORF">GPUH_LOCUS2246</name>
</gene>
<name>A0A183D0K5_9BILA</name>
<dbReference type="Proteomes" id="UP000271098">
    <property type="component" value="Unassembled WGS sequence"/>
</dbReference>
<evidence type="ECO:0000313" key="2">
    <source>
        <dbReference type="Proteomes" id="UP000271098"/>
    </source>
</evidence>
<organism evidence="3">
    <name type="scientific">Gongylonema pulchrum</name>
    <dbReference type="NCBI Taxonomy" id="637853"/>
    <lineage>
        <taxon>Eukaryota</taxon>
        <taxon>Metazoa</taxon>
        <taxon>Ecdysozoa</taxon>
        <taxon>Nematoda</taxon>
        <taxon>Chromadorea</taxon>
        <taxon>Rhabditida</taxon>
        <taxon>Spirurina</taxon>
        <taxon>Spiruromorpha</taxon>
        <taxon>Spiruroidea</taxon>
        <taxon>Gongylonematidae</taxon>
        <taxon>Gongylonema</taxon>
    </lineage>
</organism>
<proteinExistence type="predicted"/>
<reference evidence="1 2" key="2">
    <citation type="submission" date="2018-11" db="EMBL/GenBank/DDBJ databases">
        <authorList>
            <consortium name="Pathogen Informatics"/>
        </authorList>
    </citation>
    <scope>NUCLEOTIDE SEQUENCE [LARGE SCALE GENOMIC DNA]</scope>
</reference>
<sequence>MCVYVFTEASAAAADVLVRHLSIQASRYPFVHAFVADERHRSIHAIRFLCVFLLFKRLHVAEFLLSLWPSSHGGRHLPCMDMAQAAHPDSQQLGS</sequence>